<dbReference type="Proteomes" id="UP001189429">
    <property type="component" value="Unassembled WGS sequence"/>
</dbReference>
<feature type="non-terminal residue" evidence="2">
    <location>
        <position position="168"/>
    </location>
</feature>
<dbReference type="InterPro" id="IPR011129">
    <property type="entry name" value="CSD"/>
</dbReference>
<dbReference type="Pfam" id="PF00313">
    <property type="entry name" value="CSD"/>
    <property type="match status" value="1"/>
</dbReference>
<dbReference type="InterPro" id="IPR012340">
    <property type="entry name" value="NA-bd_OB-fold"/>
</dbReference>
<dbReference type="SMART" id="SM00357">
    <property type="entry name" value="CSP"/>
    <property type="match status" value="1"/>
</dbReference>
<keyword evidence="3" id="KW-1185">Reference proteome</keyword>
<protein>
    <recommendedName>
        <fullName evidence="1">CSD domain-containing protein</fullName>
    </recommendedName>
</protein>
<comment type="caution">
    <text evidence="2">The sequence shown here is derived from an EMBL/GenBank/DDBJ whole genome shotgun (WGS) entry which is preliminary data.</text>
</comment>
<evidence type="ECO:0000313" key="2">
    <source>
        <dbReference type="EMBL" id="CAK0800861.1"/>
    </source>
</evidence>
<dbReference type="InterPro" id="IPR050181">
    <property type="entry name" value="Cold_shock_domain"/>
</dbReference>
<dbReference type="InterPro" id="IPR002059">
    <property type="entry name" value="CSP_DNA-bd"/>
</dbReference>
<dbReference type="PANTHER" id="PTHR11544">
    <property type="entry name" value="COLD SHOCK DOMAIN CONTAINING PROTEINS"/>
    <property type="match status" value="1"/>
</dbReference>
<evidence type="ECO:0000313" key="3">
    <source>
        <dbReference type="Proteomes" id="UP001189429"/>
    </source>
</evidence>
<feature type="domain" description="CSD" evidence="1">
    <location>
        <begin position="37"/>
        <end position="103"/>
    </location>
</feature>
<evidence type="ECO:0000259" key="1">
    <source>
        <dbReference type="PROSITE" id="PS51857"/>
    </source>
</evidence>
<sequence>SLLSLSGLSAAGLGATGVAGLDAAAAGGSASSRADARYQGQVKAFNDEKGWGHIACEATRAIYGKDIFVMRSALRCGKIAAGDQVSFTITETPRGPQAMDVYSLEKGADWSTHVTAGRMFFGTVKLFSEEKGWGFVDCPDTHAMFGKDMFVHKREFTDATLGNGSVIQ</sequence>
<dbReference type="PROSITE" id="PS51857">
    <property type="entry name" value="CSD_2"/>
    <property type="match status" value="1"/>
</dbReference>
<proteinExistence type="predicted"/>
<dbReference type="Gene3D" id="2.40.50.140">
    <property type="entry name" value="Nucleic acid-binding proteins"/>
    <property type="match status" value="2"/>
</dbReference>
<name>A0ABN9Q8D4_9DINO</name>
<reference evidence="2" key="1">
    <citation type="submission" date="2023-10" db="EMBL/GenBank/DDBJ databases">
        <authorList>
            <person name="Chen Y."/>
            <person name="Shah S."/>
            <person name="Dougan E. K."/>
            <person name="Thang M."/>
            <person name="Chan C."/>
        </authorList>
    </citation>
    <scope>NUCLEOTIDE SEQUENCE [LARGE SCALE GENOMIC DNA]</scope>
</reference>
<feature type="non-terminal residue" evidence="2">
    <location>
        <position position="1"/>
    </location>
</feature>
<dbReference type="EMBL" id="CAUYUJ010002453">
    <property type="protein sequence ID" value="CAK0800861.1"/>
    <property type="molecule type" value="Genomic_DNA"/>
</dbReference>
<dbReference type="SUPFAM" id="SSF50249">
    <property type="entry name" value="Nucleic acid-binding proteins"/>
    <property type="match status" value="2"/>
</dbReference>
<organism evidence="2 3">
    <name type="scientific">Prorocentrum cordatum</name>
    <dbReference type="NCBI Taxonomy" id="2364126"/>
    <lineage>
        <taxon>Eukaryota</taxon>
        <taxon>Sar</taxon>
        <taxon>Alveolata</taxon>
        <taxon>Dinophyceae</taxon>
        <taxon>Prorocentrales</taxon>
        <taxon>Prorocentraceae</taxon>
        <taxon>Prorocentrum</taxon>
    </lineage>
</organism>
<accession>A0ABN9Q8D4</accession>
<gene>
    <name evidence="2" type="ORF">PCOR1329_LOCUS8898</name>
</gene>